<dbReference type="AlphaFoldDB" id="A0A917TUT3"/>
<dbReference type="PRINTS" id="PR00146">
    <property type="entry name" value="DHPICSNTHASE"/>
</dbReference>
<dbReference type="Gene3D" id="3.20.20.70">
    <property type="entry name" value="Aldolase class I"/>
    <property type="match status" value="1"/>
</dbReference>
<dbReference type="GO" id="GO:0008747">
    <property type="term" value="F:N-acetylneuraminate lyase activity"/>
    <property type="evidence" value="ECO:0007669"/>
    <property type="project" value="TreeGrafter"/>
</dbReference>
<organism evidence="5 6">
    <name type="scientific">Dactylosporangium sucinum</name>
    <dbReference type="NCBI Taxonomy" id="1424081"/>
    <lineage>
        <taxon>Bacteria</taxon>
        <taxon>Bacillati</taxon>
        <taxon>Actinomycetota</taxon>
        <taxon>Actinomycetes</taxon>
        <taxon>Micromonosporales</taxon>
        <taxon>Micromonosporaceae</taxon>
        <taxon>Dactylosporangium</taxon>
    </lineage>
</organism>
<keyword evidence="6" id="KW-1185">Reference proteome</keyword>
<evidence type="ECO:0000256" key="4">
    <source>
        <dbReference type="PIRSR" id="PIRSR001365-2"/>
    </source>
</evidence>
<gene>
    <name evidence="5" type="primary">dapA</name>
    <name evidence="5" type="ORF">GCM10007977_042500</name>
</gene>
<evidence type="ECO:0000256" key="3">
    <source>
        <dbReference type="PIRSR" id="PIRSR001365-1"/>
    </source>
</evidence>
<proteinExistence type="inferred from homology"/>
<comment type="similarity">
    <text evidence="2">Belongs to the DapA family.</text>
</comment>
<dbReference type="PANTHER" id="PTHR42849">
    <property type="entry name" value="N-ACETYLNEURAMINATE LYASE"/>
    <property type="match status" value="1"/>
</dbReference>
<reference evidence="5" key="2">
    <citation type="submission" date="2020-09" db="EMBL/GenBank/DDBJ databases">
        <authorList>
            <person name="Sun Q."/>
            <person name="Ohkuma M."/>
        </authorList>
    </citation>
    <scope>NUCLEOTIDE SEQUENCE</scope>
    <source>
        <strain evidence="5">JCM 19831</strain>
    </source>
</reference>
<dbReference type="SMART" id="SM01130">
    <property type="entry name" value="DHDPS"/>
    <property type="match status" value="1"/>
</dbReference>
<dbReference type="Pfam" id="PF00701">
    <property type="entry name" value="DHDPS"/>
    <property type="match status" value="1"/>
</dbReference>
<dbReference type="CDD" id="cd00408">
    <property type="entry name" value="DHDPS-like"/>
    <property type="match status" value="1"/>
</dbReference>
<evidence type="ECO:0000313" key="6">
    <source>
        <dbReference type="Proteomes" id="UP000642070"/>
    </source>
</evidence>
<feature type="binding site" evidence="4">
    <location>
        <position position="52"/>
    </location>
    <ligand>
        <name>pyruvate</name>
        <dbReference type="ChEBI" id="CHEBI:15361"/>
    </ligand>
</feature>
<evidence type="ECO:0000256" key="2">
    <source>
        <dbReference type="PIRNR" id="PIRNR001365"/>
    </source>
</evidence>
<dbReference type="InterPro" id="IPR002220">
    <property type="entry name" value="DapA-like"/>
</dbReference>
<feature type="active site" description="Proton donor/acceptor" evidence="3">
    <location>
        <position position="141"/>
    </location>
</feature>
<dbReference type="RefSeq" id="WP_190251633.1">
    <property type="nucleotide sequence ID" value="NZ_BMPI01000019.1"/>
</dbReference>
<sequence length="300" mass="31876">MTLATKADFKGVIPPLVTPFDADENIDVEALRAEIRFHLTTGVHGLCVTGSTGDGQMLSLEQSVTVARVAVEEVAGAVPVIAGIIRDSTAEVIRYGQALKETGVAALQVTPVHYLFQPDEQTTVEYYRRITEATGLPVVIYNVIPYALIPATTVYRVIQEIDLVVGVKQSGGNIHQLADLLKAAPTEGVVLTAVDDLLYPAYLLGAQGAISATLTVVPELCVAQWNAVQAGDHKTALDIHNKLLPVWRAIDGPNMTVRIKAALELQGRNGGLGAHPLTPVSDAERDAIRAALVESGVLPV</sequence>
<evidence type="ECO:0000256" key="1">
    <source>
        <dbReference type="ARBA" id="ARBA00023239"/>
    </source>
</evidence>
<feature type="binding site" evidence="4">
    <location>
        <position position="210"/>
    </location>
    <ligand>
        <name>pyruvate</name>
        <dbReference type="ChEBI" id="CHEBI:15361"/>
    </ligand>
</feature>
<dbReference type="InterPro" id="IPR013785">
    <property type="entry name" value="Aldolase_TIM"/>
</dbReference>
<dbReference type="Proteomes" id="UP000642070">
    <property type="component" value="Unassembled WGS sequence"/>
</dbReference>
<name>A0A917TUT3_9ACTN</name>
<protein>
    <submittedName>
        <fullName evidence="5">4-hydroxy-tetrahydrodipicolinate synthase</fullName>
    </submittedName>
</protein>
<dbReference type="SUPFAM" id="SSF51569">
    <property type="entry name" value="Aldolase"/>
    <property type="match status" value="1"/>
</dbReference>
<keyword evidence="1 2" id="KW-0456">Lyase</keyword>
<accession>A0A917TUT3</accession>
<dbReference type="EMBL" id="BMPI01000019">
    <property type="protein sequence ID" value="GGM36525.1"/>
    <property type="molecule type" value="Genomic_DNA"/>
</dbReference>
<dbReference type="GO" id="GO:0005829">
    <property type="term" value="C:cytosol"/>
    <property type="evidence" value="ECO:0007669"/>
    <property type="project" value="TreeGrafter"/>
</dbReference>
<reference evidence="5" key="1">
    <citation type="journal article" date="2014" name="Int. J. Syst. Evol. Microbiol.">
        <title>Complete genome sequence of Corynebacterium casei LMG S-19264T (=DSM 44701T), isolated from a smear-ripened cheese.</title>
        <authorList>
            <consortium name="US DOE Joint Genome Institute (JGI-PGF)"/>
            <person name="Walter F."/>
            <person name="Albersmeier A."/>
            <person name="Kalinowski J."/>
            <person name="Ruckert C."/>
        </authorList>
    </citation>
    <scope>NUCLEOTIDE SEQUENCE</scope>
    <source>
        <strain evidence="5">JCM 19831</strain>
    </source>
</reference>
<dbReference type="PANTHER" id="PTHR42849:SF1">
    <property type="entry name" value="N-ACETYLNEURAMINATE LYASE"/>
    <property type="match status" value="1"/>
</dbReference>
<dbReference type="GO" id="GO:0019262">
    <property type="term" value="P:N-acetylneuraminate catabolic process"/>
    <property type="evidence" value="ECO:0007669"/>
    <property type="project" value="TreeGrafter"/>
</dbReference>
<dbReference type="PIRSF" id="PIRSF001365">
    <property type="entry name" value="DHDPS"/>
    <property type="match status" value="1"/>
</dbReference>
<feature type="active site" description="Schiff-base intermediate with substrate" evidence="3">
    <location>
        <position position="168"/>
    </location>
</feature>
<comment type="caution">
    <text evidence="5">The sequence shown here is derived from an EMBL/GenBank/DDBJ whole genome shotgun (WGS) entry which is preliminary data.</text>
</comment>
<evidence type="ECO:0000313" key="5">
    <source>
        <dbReference type="EMBL" id="GGM36525.1"/>
    </source>
</evidence>